<name>A0A927U798_9FIRM</name>
<reference evidence="9" key="1">
    <citation type="submission" date="2019-04" db="EMBL/GenBank/DDBJ databases">
        <title>Evolution of Biomass-Degrading Anaerobic Consortia Revealed by Metagenomics.</title>
        <authorList>
            <person name="Peng X."/>
        </authorList>
    </citation>
    <scope>NUCLEOTIDE SEQUENCE</scope>
    <source>
        <strain evidence="9">SIG311</strain>
    </source>
</reference>
<comment type="subcellular location">
    <subcellularLocation>
        <location evidence="1">Cell membrane</location>
        <topology evidence="1">Multi-pass membrane protein</topology>
    </subcellularLocation>
</comment>
<dbReference type="AlphaFoldDB" id="A0A927U798"/>
<organism evidence="9 10">
    <name type="scientific">Pseudobutyrivibrio ruminis</name>
    <dbReference type="NCBI Taxonomy" id="46206"/>
    <lineage>
        <taxon>Bacteria</taxon>
        <taxon>Bacillati</taxon>
        <taxon>Bacillota</taxon>
        <taxon>Clostridia</taxon>
        <taxon>Lachnospirales</taxon>
        <taxon>Lachnospiraceae</taxon>
        <taxon>Pseudobutyrivibrio</taxon>
    </lineage>
</organism>
<dbReference type="GO" id="GO:0022857">
    <property type="term" value="F:transmembrane transporter activity"/>
    <property type="evidence" value="ECO:0007669"/>
    <property type="project" value="InterPro"/>
</dbReference>
<feature type="transmembrane region" description="Helical" evidence="8">
    <location>
        <begin position="244"/>
        <end position="269"/>
    </location>
</feature>
<comment type="similarity">
    <text evidence="2">Belongs to the binding-protein-dependent transport system permease family. FecCD subfamily.</text>
</comment>
<feature type="transmembrane region" description="Helical" evidence="8">
    <location>
        <begin position="311"/>
        <end position="330"/>
    </location>
</feature>
<dbReference type="InterPro" id="IPR000522">
    <property type="entry name" value="ABC_transptr_permease_BtuC"/>
</dbReference>
<dbReference type="SUPFAM" id="SSF81345">
    <property type="entry name" value="ABC transporter involved in vitamin B12 uptake, BtuC"/>
    <property type="match status" value="1"/>
</dbReference>
<keyword evidence="4" id="KW-1003">Cell membrane</keyword>
<dbReference type="GO" id="GO:0005886">
    <property type="term" value="C:plasma membrane"/>
    <property type="evidence" value="ECO:0007669"/>
    <property type="project" value="UniProtKB-SubCell"/>
</dbReference>
<dbReference type="InterPro" id="IPR037294">
    <property type="entry name" value="ABC_BtuC-like"/>
</dbReference>
<keyword evidence="5 8" id="KW-0812">Transmembrane</keyword>
<dbReference type="PANTHER" id="PTHR30472">
    <property type="entry name" value="FERRIC ENTEROBACTIN TRANSPORT SYSTEM PERMEASE PROTEIN"/>
    <property type="match status" value="1"/>
</dbReference>
<evidence type="ECO:0000256" key="1">
    <source>
        <dbReference type="ARBA" id="ARBA00004651"/>
    </source>
</evidence>
<evidence type="ECO:0000256" key="5">
    <source>
        <dbReference type="ARBA" id="ARBA00022692"/>
    </source>
</evidence>
<feature type="transmembrane region" description="Helical" evidence="8">
    <location>
        <begin position="155"/>
        <end position="173"/>
    </location>
</feature>
<evidence type="ECO:0000256" key="3">
    <source>
        <dbReference type="ARBA" id="ARBA00022448"/>
    </source>
</evidence>
<feature type="transmembrane region" description="Helical" evidence="8">
    <location>
        <begin position="125"/>
        <end position="143"/>
    </location>
</feature>
<dbReference type="Proteomes" id="UP000766246">
    <property type="component" value="Unassembled WGS sequence"/>
</dbReference>
<evidence type="ECO:0000313" key="10">
    <source>
        <dbReference type="Proteomes" id="UP000766246"/>
    </source>
</evidence>
<evidence type="ECO:0000313" key="9">
    <source>
        <dbReference type="EMBL" id="MBE5919631.1"/>
    </source>
</evidence>
<dbReference type="Pfam" id="PF01032">
    <property type="entry name" value="FecCD"/>
    <property type="match status" value="1"/>
</dbReference>
<comment type="caution">
    <text evidence="9">The sequence shown here is derived from an EMBL/GenBank/DDBJ whole genome shotgun (WGS) entry which is preliminary data.</text>
</comment>
<keyword evidence="3" id="KW-0813">Transport</keyword>
<evidence type="ECO:0000256" key="8">
    <source>
        <dbReference type="SAM" id="Phobius"/>
    </source>
</evidence>
<feature type="transmembrane region" description="Helical" evidence="8">
    <location>
        <begin position="281"/>
        <end position="299"/>
    </location>
</feature>
<dbReference type="Gene3D" id="1.10.3470.10">
    <property type="entry name" value="ABC transporter involved in vitamin B12 uptake, BtuC"/>
    <property type="match status" value="1"/>
</dbReference>
<feature type="transmembrane region" description="Helical" evidence="8">
    <location>
        <begin position="100"/>
        <end position="118"/>
    </location>
</feature>
<evidence type="ECO:0000256" key="2">
    <source>
        <dbReference type="ARBA" id="ARBA00007935"/>
    </source>
</evidence>
<evidence type="ECO:0000256" key="4">
    <source>
        <dbReference type="ARBA" id="ARBA00022475"/>
    </source>
</evidence>
<sequence>MIDNSKIFANIKSHRIKYKIILTIMAIILLILVCLNMTIGEKNYSLMEVIHTLLSSENNYIIMKLRLPRTLAGIFCGIAFAIAGNTFQTLLGNPLASPDIIGVSSGSTVAAVFCILFLNLNRGLVSFIAVLAGAVSALLIYKLASKDGYSTNRLILTGIGAQAFFSALINWMIKNASEYDVPTAMRWMSGNLNGITTDTLPLLIVIVLLALITMTYLSNSLQALELGENYATVLGVNVDVTRSLLILISVVLIAFATAISGPISSIAFLSGPIAGRLCSKNQINTIPAALTGAILVLAGDFIGQNLLPTRYPVGIITGILGAPYLVYLLIKQNKGGSI</sequence>
<dbReference type="CDD" id="cd06550">
    <property type="entry name" value="TM_ABC_iron-siderophores_like"/>
    <property type="match status" value="1"/>
</dbReference>
<dbReference type="PANTHER" id="PTHR30472:SF24">
    <property type="entry name" value="FERRIC ENTEROBACTIN TRANSPORT SYSTEM PERMEASE PROTEIN FEPG"/>
    <property type="match status" value="1"/>
</dbReference>
<evidence type="ECO:0000256" key="6">
    <source>
        <dbReference type="ARBA" id="ARBA00022989"/>
    </source>
</evidence>
<feature type="transmembrane region" description="Helical" evidence="8">
    <location>
        <begin position="70"/>
        <end position="88"/>
    </location>
</feature>
<accession>A0A927U798</accession>
<dbReference type="EMBL" id="SVER01000016">
    <property type="protein sequence ID" value="MBE5919631.1"/>
    <property type="molecule type" value="Genomic_DNA"/>
</dbReference>
<keyword evidence="7 8" id="KW-0472">Membrane</keyword>
<evidence type="ECO:0000256" key="7">
    <source>
        <dbReference type="ARBA" id="ARBA00023136"/>
    </source>
</evidence>
<feature type="transmembrane region" description="Helical" evidence="8">
    <location>
        <begin position="194"/>
        <end position="217"/>
    </location>
</feature>
<feature type="transmembrane region" description="Helical" evidence="8">
    <location>
        <begin position="20"/>
        <end position="39"/>
    </location>
</feature>
<dbReference type="GO" id="GO:0033214">
    <property type="term" value="P:siderophore-iron import into cell"/>
    <property type="evidence" value="ECO:0007669"/>
    <property type="project" value="TreeGrafter"/>
</dbReference>
<keyword evidence="6 8" id="KW-1133">Transmembrane helix</keyword>
<protein>
    <submittedName>
        <fullName evidence="9">Iron ABC transporter permease</fullName>
    </submittedName>
</protein>
<gene>
    <name evidence="9" type="ORF">E7272_07270</name>
</gene>
<proteinExistence type="inferred from homology"/>